<gene>
    <name evidence="2" type="ORF">NDES1114_LOCUS34631</name>
</gene>
<proteinExistence type="predicted"/>
<keyword evidence="1" id="KW-0812">Transmembrane</keyword>
<reference evidence="2" key="1">
    <citation type="submission" date="2021-01" db="EMBL/GenBank/DDBJ databases">
        <authorList>
            <person name="Corre E."/>
            <person name="Pelletier E."/>
            <person name="Niang G."/>
            <person name="Scheremetjew M."/>
            <person name="Finn R."/>
            <person name="Kale V."/>
            <person name="Holt S."/>
            <person name="Cochrane G."/>
            <person name="Meng A."/>
            <person name="Brown T."/>
            <person name="Cohen L."/>
        </authorList>
    </citation>
    <scope>NUCLEOTIDE SEQUENCE</scope>
    <source>
        <strain evidence="2">CCAP 1951/1</strain>
    </source>
</reference>
<evidence type="ECO:0000313" key="2">
    <source>
        <dbReference type="EMBL" id="CAD9154446.1"/>
    </source>
</evidence>
<name>A0A7S1R2V5_NEODS</name>
<accession>A0A7S1R2V5</accession>
<feature type="transmembrane region" description="Helical" evidence="1">
    <location>
        <begin position="51"/>
        <end position="70"/>
    </location>
</feature>
<feature type="transmembrane region" description="Helical" evidence="1">
    <location>
        <begin position="25"/>
        <end position="44"/>
    </location>
</feature>
<keyword evidence="1" id="KW-0472">Membrane</keyword>
<protein>
    <submittedName>
        <fullName evidence="2">Uncharacterized protein</fullName>
    </submittedName>
</protein>
<organism evidence="2">
    <name type="scientific">Neobodo designis</name>
    <name type="common">Flagellated protozoan</name>
    <name type="synonym">Bodo designis</name>
    <dbReference type="NCBI Taxonomy" id="312471"/>
    <lineage>
        <taxon>Eukaryota</taxon>
        <taxon>Discoba</taxon>
        <taxon>Euglenozoa</taxon>
        <taxon>Kinetoplastea</taxon>
        <taxon>Metakinetoplastina</taxon>
        <taxon>Neobodonida</taxon>
        <taxon>Neobodo</taxon>
    </lineage>
</organism>
<keyword evidence="1" id="KW-1133">Transmembrane helix</keyword>
<dbReference type="AlphaFoldDB" id="A0A7S1R2V5"/>
<sequence>MGRFKKPRAGATDEKGGSILQAPDIAMTFMLLGAFCKFLELVVIRDGIHRYMSAALGGLMIAIGSGLVTWNSVSAIWQASREVSALQEKVSTSKEGVSEHQAR</sequence>
<evidence type="ECO:0000256" key="1">
    <source>
        <dbReference type="SAM" id="Phobius"/>
    </source>
</evidence>
<dbReference type="EMBL" id="HBGF01051743">
    <property type="protein sequence ID" value="CAD9154446.1"/>
    <property type="molecule type" value="Transcribed_RNA"/>
</dbReference>